<comment type="caution">
    <text evidence="1">The sequence shown here is derived from an EMBL/GenBank/DDBJ whole genome shotgun (WGS) entry which is preliminary data.</text>
</comment>
<gene>
    <name evidence="1" type="ORF">LX12_004237</name>
</gene>
<evidence type="ECO:0000313" key="1">
    <source>
        <dbReference type="EMBL" id="MCP2163024.1"/>
    </source>
</evidence>
<sequence length="75" mass="8929">MHETARRGDLLDYAVEHYHDHTLDPASIIDDLHITPDRFFTKLLGILNEHPPHVDDTTRRNLDTTARRYLWLHRC</sequence>
<evidence type="ECO:0000313" key="2">
    <source>
        <dbReference type="Proteomes" id="UP001205740"/>
    </source>
</evidence>
<dbReference type="RefSeq" id="WP_253656594.1">
    <property type="nucleotide sequence ID" value="NZ_BAAAOE010000002.1"/>
</dbReference>
<proteinExistence type="predicted"/>
<name>A0ABT1H701_9NOCA</name>
<organism evidence="1 2">
    <name type="scientific">Williamsia serinedens</name>
    <dbReference type="NCBI Taxonomy" id="391736"/>
    <lineage>
        <taxon>Bacteria</taxon>
        <taxon>Bacillati</taxon>
        <taxon>Actinomycetota</taxon>
        <taxon>Actinomycetes</taxon>
        <taxon>Mycobacteriales</taxon>
        <taxon>Nocardiaceae</taxon>
        <taxon>Williamsia</taxon>
    </lineage>
</organism>
<dbReference type="EMBL" id="JAMTCG010000011">
    <property type="protein sequence ID" value="MCP2163024.1"/>
    <property type="molecule type" value="Genomic_DNA"/>
</dbReference>
<keyword evidence="2" id="KW-1185">Reference proteome</keyword>
<reference evidence="1 2" key="1">
    <citation type="submission" date="2022-06" db="EMBL/GenBank/DDBJ databases">
        <title>Genomic Encyclopedia of Archaeal and Bacterial Type Strains, Phase II (KMG-II): from individual species to whole genera.</title>
        <authorList>
            <person name="Goeker M."/>
        </authorList>
    </citation>
    <scope>NUCLEOTIDE SEQUENCE [LARGE SCALE GENOMIC DNA]</scope>
    <source>
        <strain evidence="1 2">DSM 45037</strain>
    </source>
</reference>
<dbReference type="Proteomes" id="UP001205740">
    <property type="component" value="Unassembled WGS sequence"/>
</dbReference>
<protein>
    <submittedName>
        <fullName evidence="1">Uncharacterized protein</fullName>
    </submittedName>
</protein>
<accession>A0ABT1H701</accession>